<dbReference type="InterPro" id="IPR016181">
    <property type="entry name" value="Acyl_CoA_acyltransferase"/>
</dbReference>
<keyword evidence="6" id="KW-1185">Reference proteome</keyword>
<feature type="region of interest" description="Disordered" evidence="3">
    <location>
        <begin position="296"/>
        <end position="325"/>
    </location>
</feature>
<evidence type="ECO:0000313" key="6">
    <source>
        <dbReference type="Proteomes" id="UP001501222"/>
    </source>
</evidence>
<evidence type="ECO:0000313" key="5">
    <source>
        <dbReference type="EMBL" id="GAA3596297.1"/>
    </source>
</evidence>
<dbReference type="PROSITE" id="PS51186">
    <property type="entry name" value="GNAT"/>
    <property type="match status" value="2"/>
</dbReference>
<dbReference type="PANTHER" id="PTHR43877">
    <property type="entry name" value="AMINOALKYLPHOSPHONATE N-ACETYLTRANSFERASE-RELATED-RELATED"/>
    <property type="match status" value="1"/>
</dbReference>
<comment type="caution">
    <text evidence="5">The sequence shown here is derived from an EMBL/GenBank/DDBJ whole genome shotgun (WGS) entry which is preliminary data.</text>
</comment>
<proteinExistence type="predicted"/>
<keyword evidence="2" id="KW-0012">Acyltransferase</keyword>
<feature type="compositionally biased region" description="Polar residues" evidence="3">
    <location>
        <begin position="314"/>
        <end position="325"/>
    </location>
</feature>
<name>A0ABP6Z4D5_9ACTN</name>
<gene>
    <name evidence="5" type="ORF">GCM10022235_79550</name>
</gene>
<accession>A0ABP6Z4D5</accession>
<reference evidence="6" key="1">
    <citation type="journal article" date="2019" name="Int. J. Syst. Evol. Microbiol.">
        <title>The Global Catalogue of Microorganisms (GCM) 10K type strain sequencing project: providing services to taxonomists for standard genome sequencing and annotation.</title>
        <authorList>
            <consortium name="The Broad Institute Genomics Platform"/>
            <consortium name="The Broad Institute Genome Sequencing Center for Infectious Disease"/>
            <person name="Wu L."/>
            <person name="Ma J."/>
        </authorList>
    </citation>
    <scope>NUCLEOTIDE SEQUENCE [LARGE SCALE GENOMIC DNA]</scope>
    <source>
        <strain evidence="6">JCM 16928</strain>
    </source>
</reference>
<evidence type="ECO:0000256" key="3">
    <source>
        <dbReference type="SAM" id="MobiDB-lite"/>
    </source>
</evidence>
<dbReference type="Gene3D" id="3.40.630.30">
    <property type="match status" value="1"/>
</dbReference>
<evidence type="ECO:0000259" key="4">
    <source>
        <dbReference type="PROSITE" id="PS51186"/>
    </source>
</evidence>
<keyword evidence="1" id="KW-0808">Transferase</keyword>
<dbReference type="SUPFAM" id="SSF55729">
    <property type="entry name" value="Acyl-CoA N-acyltransferases (Nat)"/>
    <property type="match status" value="2"/>
</dbReference>
<evidence type="ECO:0000256" key="1">
    <source>
        <dbReference type="ARBA" id="ARBA00022679"/>
    </source>
</evidence>
<dbReference type="CDD" id="cd04301">
    <property type="entry name" value="NAT_SF"/>
    <property type="match status" value="1"/>
</dbReference>
<protein>
    <submittedName>
        <fullName evidence="5">GNAT family N-acetyltransferase</fullName>
    </submittedName>
</protein>
<dbReference type="Pfam" id="PF00583">
    <property type="entry name" value="Acetyltransf_1"/>
    <property type="match status" value="2"/>
</dbReference>
<feature type="domain" description="N-acetyltransferase" evidence="4">
    <location>
        <begin position="3"/>
        <end position="149"/>
    </location>
</feature>
<dbReference type="RefSeq" id="WP_344849537.1">
    <property type="nucleotide sequence ID" value="NZ_BAABAA010000020.1"/>
</dbReference>
<sequence>MGFEVRVATPEDAVGIAGVWAAAMPHLVKTARGIEAELRKTTTRVVLVAVDGEAVIGYGNIYRPADEVAPRVRITVHVPPVERERGIGSALADQVTAVAVEAGAHKLLTVVADEDASKAFAERRGFVVGRRMSHSRAELSAVPEVAAVPDGLRLVDYTAVDPRSLWEAHAAVAGDDPSGLSHISAYEDWLKHDWDHPDLRLDLSAAVLDGDRVVSFVTTTADPERRVIWSNLTGTVPAYRGRGLAKVVKSAALTRSRDAGFEQAFTGNDAANKPMLAVNEWLGYRVAAAAWTAEKTLQPVDQTPEAAEQPSGPAEQTSEPVEQQR</sequence>
<dbReference type="PANTHER" id="PTHR43877:SF1">
    <property type="entry name" value="ACETYLTRANSFERASE"/>
    <property type="match status" value="1"/>
</dbReference>
<evidence type="ECO:0000256" key="2">
    <source>
        <dbReference type="ARBA" id="ARBA00023315"/>
    </source>
</evidence>
<dbReference type="InterPro" id="IPR000182">
    <property type="entry name" value="GNAT_dom"/>
</dbReference>
<feature type="domain" description="N-acetyltransferase" evidence="4">
    <location>
        <begin position="152"/>
        <end position="298"/>
    </location>
</feature>
<dbReference type="Proteomes" id="UP001501222">
    <property type="component" value="Unassembled WGS sequence"/>
</dbReference>
<dbReference type="EMBL" id="BAABAA010000020">
    <property type="protein sequence ID" value="GAA3596297.1"/>
    <property type="molecule type" value="Genomic_DNA"/>
</dbReference>
<dbReference type="InterPro" id="IPR050832">
    <property type="entry name" value="Bact_Acetyltransf"/>
</dbReference>
<organism evidence="5 6">
    <name type="scientific">Kribbella ginsengisoli</name>
    <dbReference type="NCBI Taxonomy" id="363865"/>
    <lineage>
        <taxon>Bacteria</taxon>
        <taxon>Bacillati</taxon>
        <taxon>Actinomycetota</taxon>
        <taxon>Actinomycetes</taxon>
        <taxon>Propionibacteriales</taxon>
        <taxon>Kribbellaceae</taxon>
        <taxon>Kribbella</taxon>
    </lineage>
</organism>